<dbReference type="Proteomes" id="UP001152519">
    <property type="component" value="Unassembled WGS sequence"/>
</dbReference>
<comment type="caution">
    <text evidence="1">The sequence shown here is derived from an EMBL/GenBank/DDBJ whole genome shotgun (WGS) entry which is preliminary data.</text>
</comment>
<evidence type="ECO:0000313" key="2">
    <source>
        <dbReference type="Proteomes" id="UP001152519"/>
    </source>
</evidence>
<dbReference type="RefSeq" id="WP_251499292.1">
    <property type="nucleotide sequence ID" value="NZ_CAJSLV010000099.1"/>
</dbReference>
<gene>
    <name evidence="1" type="ORF">SCOCK_660018</name>
</gene>
<dbReference type="EMBL" id="CAJSLV010000099">
    <property type="protein sequence ID" value="CAG6398200.1"/>
    <property type="molecule type" value="Genomic_DNA"/>
</dbReference>
<evidence type="ECO:0000313" key="1">
    <source>
        <dbReference type="EMBL" id="CAG6398200.1"/>
    </source>
</evidence>
<organism evidence="1 2">
    <name type="scientific">Actinacidiphila cocklensis</name>
    <dbReference type="NCBI Taxonomy" id="887465"/>
    <lineage>
        <taxon>Bacteria</taxon>
        <taxon>Bacillati</taxon>
        <taxon>Actinomycetota</taxon>
        <taxon>Actinomycetes</taxon>
        <taxon>Kitasatosporales</taxon>
        <taxon>Streptomycetaceae</taxon>
        <taxon>Actinacidiphila</taxon>
    </lineage>
</organism>
<reference evidence="1" key="1">
    <citation type="submission" date="2021-05" db="EMBL/GenBank/DDBJ databases">
        <authorList>
            <person name="Arsene-Ploetze F."/>
        </authorList>
    </citation>
    <scope>NUCLEOTIDE SEQUENCE</scope>
    <source>
        <strain evidence="1">DSM 42138</strain>
    </source>
</reference>
<keyword evidence="2" id="KW-1185">Reference proteome</keyword>
<protein>
    <submittedName>
        <fullName evidence="1">Uncharacterized protein</fullName>
    </submittedName>
</protein>
<name>A0A9W4GWY5_9ACTN</name>
<proteinExistence type="predicted"/>
<dbReference type="AlphaFoldDB" id="A0A9W4GWY5"/>
<accession>A0A9W4GWY5</accession>
<sequence>MESIRTHAGPVFLCSACGQPCYEGAEDPECGSALQHFQEQWDGVRCATFPLAAKKIEVDWLPVSLDDLRARYPGKRREVRVLGAAC</sequence>